<feature type="chain" id="PRO_5014617314" evidence="1">
    <location>
        <begin position="33"/>
        <end position="86"/>
    </location>
</feature>
<dbReference type="AlphaFoldDB" id="A0A2M4CAP8"/>
<organism evidence="2">
    <name type="scientific">Anopheles marajoara</name>
    <dbReference type="NCBI Taxonomy" id="58244"/>
    <lineage>
        <taxon>Eukaryota</taxon>
        <taxon>Metazoa</taxon>
        <taxon>Ecdysozoa</taxon>
        <taxon>Arthropoda</taxon>
        <taxon>Hexapoda</taxon>
        <taxon>Insecta</taxon>
        <taxon>Pterygota</taxon>
        <taxon>Neoptera</taxon>
        <taxon>Endopterygota</taxon>
        <taxon>Diptera</taxon>
        <taxon>Nematocera</taxon>
        <taxon>Culicoidea</taxon>
        <taxon>Culicidae</taxon>
        <taxon>Anophelinae</taxon>
        <taxon>Anopheles</taxon>
    </lineage>
</organism>
<protein>
    <submittedName>
        <fullName evidence="2">Putative secreted protein</fullName>
    </submittedName>
</protein>
<feature type="signal peptide" evidence="1">
    <location>
        <begin position="1"/>
        <end position="32"/>
    </location>
</feature>
<accession>A0A2M4CAP8</accession>
<keyword evidence="1" id="KW-0732">Signal</keyword>
<dbReference type="EMBL" id="GGFJ01013164">
    <property type="protein sequence ID" value="MBW62305.1"/>
    <property type="molecule type" value="Transcribed_RNA"/>
</dbReference>
<sequence>MLLQPENRAPHYGALLCTFFLLIHSALLPSHSRPCYVLRCFLPSFYYPSLMVDHTFTKVTSLLLRQGLLSGIFPVPCALTTTSRPN</sequence>
<reference evidence="2" key="1">
    <citation type="submission" date="2018-01" db="EMBL/GenBank/DDBJ databases">
        <title>An insight into the sialome of Amazonian anophelines.</title>
        <authorList>
            <person name="Ribeiro J.M."/>
            <person name="Scarpassa V."/>
            <person name="Calvo E."/>
        </authorList>
    </citation>
    <scope>NUCLEOTIDE SEQUENCE</scope>
    <source>
        <tissue evidence="2">Salivary glands</tissue>
    </source>
</reference>
<evidence type="ECO:0000313" key="2">
    <source>
        <dbReference type="EMBL" id="MBW62305.1"/>
    </source>
</evidence>
<proteinExistence type="predicted"/>
<evidence type="ECO:0000256" key="1">
    <source>
        <dbReference type="SAM" id="SignalP"/>
    </source>
</evidence>
<name>A0A2M4CAP8_9DIPT</name>